<dbReference type="Proteomes" id="UP000244892">
    <property type="component" value="Chromosome"/>
</dbReference>
<dbReference type="InterPro" id="IPR001853">
    <property type="entry name" value="DSBA-like_thioredoxin_dom"/>
</dbReference>
<accession>A0A2U8FTH4</accession>
<organism evidence="4 5">
    <name type="scientific">Aquabacterium olei</name>
    <dbReference type="NCBI Taxonomy" id="1296669"/>
    <lineage>
        <taxon>Bacteria</taxon>
        <taxon>Pseudomonadati</taxon>
        <taxon>Pseudomonadota</taxon>
        <taxon>Betaproteobacteria</taxon>
        <taxon>Burkholderiales</taxon>
        <taxon>Aquabacterium</taxon>
    </lineage>
</organism>
<evidence type="ECO:0000256" key="2">
    <source>
        <dbReference type="PIRSR" id="PIRSR006386-1"/>
    </source>
</evidence>
<dbReference type="InterPro" id="IPR051924">
    <property type="entry name" value="GST_Kappa/NadH"/>
</dbReference>
<proteinExistence type="inferred from homology"/>
<dbReference type="GO" id="GO:0006749">
    <property type="term" value="P:glutathione metabolic process"/>
    <property type="evidence" value="ECO:0007669"/>
    <property type="project" value="TreeGrafter"/>
</dbReference>
<dbReference type="InterPro" id="IPR036249">
    <property type="entry name" value="Thioredoxin-like_sf"/>
</dbReference>
<feature type="active site" description="Nucleophile" evidence="2">
    <location>
        <position position="13"/>
    </location>
</feature>
<comment type="similarity">
    <text evidence="1">Belongs to the GST superfamily. NadH family.</text>
</comment>
<evidence type="ECO:0000313" key="5">
    <source>
        <dbReference type="Proteomes" id="UP000244892"/>
    </source>
</evidence>
<gene>
    <name evidence="4" type="ORF">DEH84_12345</name>
</gene>
<name>A0A2U8FTH4_9BURK</name>
<keyword evidence="1 4" id="KW-0413">Isomerase</keyword>
<dbReference type="RefSeq" id="WP_109037114.1">
    <property type="nucleotide sequence ID" value="NZ_CP029210.1"/>
</dbReference>
<dbReference type="AlphaFoldDB" id="A0A2U8FTH4"/>
<dbReference type="GO" id="GO:1901170">
    <property type="term" value="P:naphthalene catabolic process"/>
    <property type="evidence" value="ECO:0007669"/>
    <property type="project" value="InterPro"/>
</dbReference>
<dbReference type="PANTHER" id="PTHR42943">
    <property type="entry name" value="GLUTATHIONE S-TRANSFERASE KAPPA"/>
    <property type="match status" value="1"/>
</dbReference>
<evidence type="ECO:0000313" key="4">
    <source>
        <dbReference type="EMBL" id="AWI54118.1"/>
    </source>
</evidence>
<dbReference type="GO" id="GO:0004364">
    <property type="term" value="F:glutathione transferase activity"/>
    <property type="evidence" value="ECO:0007669"/>
    <property type="project" value="TreeGrafter"/>
</dbReference>
<dbReference type="CDD" id="cd03022">
    <property type="entry name" value="DsbA_HCCA_Iso"/>
    <property type="match status" value="1"/>
</dbReference>
<dbReference type="KEGG" id="aon:DEH84_12345"/>
<dbReference type="GO" id="GO:0004602">
    <property type="term" value="F:glutathione peroxidase activity"/>
    <property type="evidence" value="ECO:0007669"/>
    <property type="project" value="TreeGrafter"/>
</dbReference>
<feature type="domain" description="DSBA-like thioredoxin" evidence="3">
    <location>
        <begin position="5"/>
        <end position="195"/>
    </location>
</feature>
<dbReference type="SUPFAM" id="SSF52833">
    <property type="entry name" value="Thioredoxin-like"/>
    <property type="match status" value="1"/>
</dbReference>
<dbReference type="GO" id="GO:0018845">
    <property type="term" value="F:2-hydroxychromene-2-carboxylate isomerase activity"/>
    <property type="evidence" value="ECO:0007669"/>
    <property type="project" value="UniProtKB-UniRule"/>
</dbReference>
<dbReference type="InterPro" id="IPR014440">
    <property type="entry name" value="HCCAis_GSTk"/>
</dbReference>
<sequence>MSAAIDFYFEFSSPYGYFAAERVEALAERHGRTVDWHPVLLGVIFKSTGMAPLTQVPIKKDYVRRDWERISRLTGIPFKMPSVFPIASQNPARAVLFVARSDEAAAKQLALALYRAYFVDNKNIGEVDVVREVAAAQGLDADAITEGMADPAVKDQLKHEVGAAEARGVFGSPFVFVDGEPFWGFDRFDMVDDWLKRGGF</sequence>
<dbReference type="PIRSF" id="PIRSF006386">
    <property type="entry name" value="HCCAis_GSTk"/>
    <property type="match status" value="1"/>
</dbReference>
<dbReference type="EC" id="5.99.1.4" evidence="1"/>
<reference evidence="4 5" key="1">
    <citation type="submission" date="2018-05" db="EMBL/GenBank/DDBJ databases">
        <title>complete genome sequence of Aquabacterium olei NBRC 110486.</title>
        <authorList>
            <person name="Tang B."/>
            <person name="Chang J."/>
            <person name="Zhang L."/>
            <person name="Yang H."/>
        </authorList>
    </citation>
    <scope>NUCLEOTIDE SEQUENCE [LARGE SCALE GENOMIC DNA]</scope>
    <source>
        <strain evidence="4 5">NBRC 110486</strain>
    </source>
</reference>
<comment type="catalytic activity">
    <reaction evidence="1">
        <text>2-hydroxychromene-2-carboxylate = (3E)-4-(2-hydroxyphenyl)-2-oxobut-3-enoate</text>
        <dbReference type="Rhea" id="RHEA:27401"/>
        <dbReference type="ChEBI" id="CHEBI:59350"/>
        <dbReference type="ChEBI" id="CHEBI:59353"/>
        <dbReference type="EC" id="5.99.1.4"/>
    </reaction>
</comment>
<dbReference type="EMBL" id="CP029210">
    <property type="protein sequence ID" value="AWI54118.1"/>
    <property type="molecule type" value="Genomic_DNA"/>
</dbReference>
<keyword evidence="5" id="KW-1185">Reference proteome</keyword>
<dbReference type="Pfam" id="PF01323">
    <property type="entry name" value="DSBA"/>
    <property type="match status" value="1"/>
</dbReference>
<dbReference type="Gene3D" id="3.40.30.10">
    <property type="entry name" value="Glutaredoxin"/>
    <property type="match status" value="1"/>
</dbReference>
<evidence type="ECO:0000259" key="3">
    <source>
        <dbReference type="Pfam" id="PF01323"/>
    </source>
</evidence>
<dbReference type="InterPro" id="IPR044087">
    <property type="entry name" value="NahD-like"/>
</dbReference>
<dbReference type="OrthoDB" id="8560325at2"/>
<evidence type="ECO:0000256" key="1">
    <source>
        <dbReference type="PIRNR" id="PIRNR006386"/>
    </source>
</evidence>
<dbReference type="PANTHER" id="PTHR42943:SF2">
    <property type="entry name" value="GLUTATHIONE S-TRANSFERASE KAPPA 1"/>
    <property type="match status" value="1"/>
</dbReference>
<protein>
    <recommendedName>
        <fullName evidence="1">2-hydroxychromene-2-carboxylate isomerase</fullName>
        <ecNumber evidence="1">5.99.1.4</ecNumber>
    </recommendedName>
</protein>